<proteinExistence type="predicted"/>
<sequence length="79" mass="8905">MPKCTVPTIKHGCGSVMVWAAFNRNGPGPLHIVGLIDSTSYIRILEDNLLPYARSQRLGRDWIFQQENDPKHSSNATKR</sequence>
<dbReference type="WBParaSite" id="Hba_01826">
    <property type="protein sequence ID" value="Hba_01826"/>
    <property type="gene ID" value="Hba_01826"/>
</dbReference>
<reference evidence="2" key="1">
    <citation type="submission" date="2016-11" db="UniProtKB">
        <authorList>
            <consortium name="WormBaseParasite"/>
        </authorList>
    </citation>
    <scope>IDENTIFICATION</scope>
</reference>
<dbReference type="GO" id="GO:0003676">
    <property type="term" value="F:nucleic acid binding"/>
    <property type="evidence" value="ECO:0007669"/>
    <property type="project" value="InterPro"/>
</dbReference>
<organism evidence="1 2">
    <name type="scientific">Heterorhabditis bacteriophora</name>
    <name type="common">Entomopathogenic nematode worm</name>
    <dbReference type="NCBI Taxonomy" id="37862"/>
    <lineage>
        <taxon>Eukaryota</taxon>
        <taxon>Metazoa</taxon>
        <taxon>Ecdysozoa</taxon>
        <taxon>Nematoda</taxon>
        <taxon>Chromadorea</taxon>
        <taxon>Rhabditida</taxon>
        <taxon>Rhabditina</taxon>
        <taxon>Rhabditomorpha</taxon>
        <taxon>Strongyloidea</taxon>
        <taxon>Heterorhabditidae</taxon>
        <taxon>Heterorhabditis</taxon>
    </lineage>
</organism>
<dbReference type="InterPro" id="IPR036397">
    <property type="entry name" value="RNaseH_sf"/>
</dbReference>
<accession>A0A1I7WAW0</accession>
<keyword evidence="1" id="KW-1185">Reference proteome</keyword>
<evidence type="ECO:0000313" key="2">
    <source>
        <dbReference type="WBParaSite" id="Hba_01826"/>
    </source>
</evidence>
<protein>
    <submittedName>
        <fullName evidence="2">Transposable element Tcb1 transposase</fullName>
    </submittedName>
</protein>
<name>A0A1I7WAW0_HETBA</name>
<dbReference type="Gene3D" id="3.30.420.10">
    <property type="entry name" value="Ribonuclease H-like superfamily/Ribonuclease H"/>
    <property type="match status" value="1"/>
</dbReference>
<dbReference type="AlphaFoldDB" id="A0A1I7WAW0"/>
<evidence type="ECO:0000313" key="1">
    <source>
        <dbReference type="Proteomes" id="UP000095283"/>
    </source>
</evidence>
<dbReference type="Proteomes" id="UP000095283">
    <property type="component" value="Unplaced"/>
</dbReference>